<proteinExistence type="predicted"/>
<dbReference type="SUPFAM" id="SSF51230">
    <property type="entry name" value="Single hybrid motif"/>
    <property type="match status" value="1"/>
</dbReference>
<evidence type="ECO:0000256" key="1">
    <source>
        <dbReference type="ARBA" id="ARBA00023267"/>
    </source>
</evidence>
<dbReference type="PROSITE" id="PS00188">
    <property type="entry name" value="BIOTIN"/>
    <property type="match status" value="1"/>
</dbReference>
<dbReference type="CDD" id="cd06850">
    <property type="entry name" value="biotinyl_domain"/>
    <property type="match status" value="1"/>
</dbReference>
<feature type="domain" description="Lipoyl-binding" evidence="2">
    <location>
        <begin position="86"/>
        <end position="162"/>
    </location>
</feature>
<protein>
    <submittedName>
        <fullName evidence="3">Acetyl/propionyl-CoA carboxylase, alpha subunit</fullName>
    </submittedName>
</protein>
<dbReference type="AlphaFoldDB" id="A0A075FQS3"/>
<dbReference type="Pfam" id="PF00364">
    <property type="entry name" value="Biotin_lipoyl"/>
    <property type="match status" value="1"/>
</dbReference>
<sequence>MAETIIVGSKSYSTNIRRSGSSFSLQVDDKEYEGDFSRLNNGGLEIVFEGHRSIAYSEKKLNESYVFADGINYVLRRQSRRVDSIIQEDQKEDLVMSPITGKLLDRKVESGSNVKDGEVVIVLEAMKMEHRLRSPRDGTISRITSIELGGQVKEGEIMFELEEE</sequence>
<dbReference type="InterPro" id="IPR000089">
    <property type="entry name" value="Biotin_lipoyl"/>
</dbReference>
<dbReference type="PROSITE" id="PS50968">
    <property type="entry name" value="BIOTINYL_LIPOYL"/>
    <property type="match status" value="1"/>
</dbReference>
<keyword evidence="1" id="KW-0092">Biotin</keyword>
<dbReference type="InterPro" id="IPR011053">
    <property type="entry name" value="Single_hybrid_motif"/>
</dbReference>
<name>A0A075FQS3_9EURY</name>
<dbReference type="EMBL" id="KF900399">
    <property type="protein sequence ID" value="AIE93598.1"/>
    <property type="molecule type" value="Genomic_DNA"/>
</dbReference>
<evidence type="ECO:0000313" key="3">
    <source>
        <dbReference type="EMBL" id="AIE93598.1"/>
    </source>
</evidence>
<dbReference type="InterPro" id="IPR001882">
    <property type="entry name" value="Biotin_BS"/>
</dbReference>
<accession>A0A075FQS3</accession>
<dbReference type="PANTHER" id="PTHR45266">
    <property type="entry name" value="OXALOACETATE DECARBOXYLASE ALPHA CHAIN"/>
    <property type="match status" value="1"/>
</dbReference>
<dbReference type="PANTHER" id="PTHR45266:SF3">
    <property type="entry name" value="OXALOACETATE DECARBOXYLASE ALPHA CHAIN"/>
    <property type="match status" value="1"/>
</dbReference>
<reference evidence="3" key="1">
    <citation type="journal article" date="2014" name="Genome Biol. Evol.">
        <title>Pangenome evidence for extensive interdomain horizontal transfer affecting lineage core and shell genes in uncultured planktonic thaumarchaeota and euryarchaeota.</title>
        <authorList>
            <person name="Deschamps P."/>
            <person name="Zivanovic Y."/>
            <person name="Moreira D."/>
            <person name="Rodriguez-Valera F."/>
            <person name="Lopez-Garcia P."/>
        </authorList>
    </citation>
    <scope>NUCLEOTIDE SEQUENCE</scope>
</reference>
<dbReference type="InterPro" id="IPR050709">
    <property type="entry name" value="Biotin_Carboxyl_Carrier/Decarb"/>
</dbReference>
<dbReference type="Gene3D" id="2.40.50.100">
    <property type="match status" value="1"/>
</dbReference>
<evidence type="ECO:0000259" key="2">
    <source>
        <dbReference type="PROSITE" id="PS50968"/>
    </source>
</evidence>
<organism evidence="3">
    <name type="scientific">uncultured marine group II/III euryarchaeote AD1000_39_C04</name>
    <dbReference type="NCBI Taxonomy" id="1457762"/>
    <lineage>
        <taxon>Archaea</taxon>
        <taxon>Methanobacteriati</taxon>
        <taxon>Methanobacteriota</taxon>
        <taxon>environmental samples</taxon>
    </lineage>
</organism>